<name>A0A382WZG4_9ZZZZ</name>
<proteinExistence type="predicted"/>
<sequence length="100" mass="11465">MSPKPTKAYSNNEFLNSPEARAIRVQCEILEPEKRFRELDVDNTIVFFGSARCPSLEKATDEHSRRQAESYEAARELAHRLTIWSDTLPDPEKRLVICSG</sequence>
<dbReference type="AlphaFoldDB" id="A0A382WZG4"/>
<organism evidence="1">
    <name type="scientific">marine metagenome</name>
    <dbReference type="NCBI Taxonomy" id="408172"/>
    <lineage>
        <taxon>unclassified sequences</taxon>
        <taxon>metagenomes</taxon>
        <taxon>ecological metagenomes</taxon>
    </lineage>
</organism>
<dbReference type="EMBL" id="UINC01163815">
    <property type="protein sequence ID" value="SVD64326.1"/>
    <property type="molecule type" value="Genomic_DNA"/>
</dbReference>
<feature type="non-terminal residue" evidence="1">
    <location>
        <position position="100"/>
    </location>
</feature>
<accession>A0A382WZG4</accession>
<gene>
    <name evidence="1" type="ORF">METZ01_LOCUS417180</name>
</gene>
<reference evidence="1" key="1">
    <citation type="submission" date="2018-05" db="EMBL/GenBank/DDBJ databases">
        <authorList>
            <person name="Lanie J.A."/>
            <person name="Ng W.-L."/>
            <person name="Kazmierczak K.M."/>
            <person name="Andrzejewski T.M."/>
            <person name="Davidsen T.M."/>
            <person name="Wayne K.J."/>
            <person name="Tettelin H."/>
            <person name="Glass J.I."/>
            <person name="Rusch D."/>
            <person name="Podicherti R."/>
            <person name="Tsui H.-C.T."/>
            <person name="Winkler M.E."/>
        </authorList>
    </citation>
    <scope>NUCLEOTIDE SEQUENCE</scope>
</reference>
<evidence type="ECO:0000313" key="1">
    <source>
        <dbReference type="EMBL" id="SVD64326.1"/>
    </source>
</evidence>
<protein>
    <submittedName>
        <fullName evidence="1">Uncharacterized protein</fullName>
    </submittedName>
</protein>